<sequence length="189" mass="20859">MDTAAQIAALHLDADRLISSNHQHRCTRADVAEALQFADLAMEFAQEDNLQAEVVDRCGRLQALCYDLLFTAYSPTGEFERTTYARKAWGRRQHASEARDPGSVAECSRSESRAKNPSSPLSSSPPSVMSSSTSSPASRRMVRFLDQVEPLGEAPALIRDTDGALADGQVTPMLRKRRGQNFDEWKCVV</sequence>
<dbReference type="EMBL" id="QJNU01000061">
    <property type="protein sequence ID" value="RYP08491.1"/>
    <property type="molecule type" value="Genomic_DNA"/>
</dbReference>
<feature type="compositionally biased region" description="Low complexity" evidence="1">
    <location>
        <begin position="117"/>
        <end position="136"/>
    </location>
</feature>
<name>A0A4Q4TMR7_9PEZI</name>
<accession>A0A4Q4TMR7</accession>
<gene>
    <name evidence="2" type="ORF">DL764_001879</name>
</gene>
<feature type="region of interest" description="Disordered" evidence="1">
    <location>
        <begin position="91"/>
        <end position="136"/>
    </location>
</feature>
<evidence type="ECO:0000256" key="1">
    <source>
        <dbReference type="SAM" id="MobiDB-lite"/>
    </source>
</evidence>
<organism evidence="2 3">
    <name type="scientific">Monosporascus ibericus</name>
    <dbReference type="NCBI Taxonomy" id="155417"/>
    <lineage>
        <taxon>Eukaryota</taxon>
        <taxon>Fungi</taxon>
        <taxon>Dikarya</taxon>
        <taxon>Ascomycota</taxon>
        <taxon>Pezizomycotina</taxon>
        <taxon>Sordariomycetes</taxon>
        <taxon>Xylariomycetidae</taxon>
        <taxon>Xylariales</taxon>
        <taxon>Xylariales incertae sedis</taxon>
        <taxon>Monosporascus</taxon>
    </lineage>
</organism>
<dbReference type="OrthoDB" id="4738117at2759"/>
<evidence type="ECO:0000313" key="3">
    <source>
        <dbReference type="Proteomes" id="UP000293360"/>
    </source>
</evidence>
<keyword evidence="3" id="KW-1185">Reference proteome</keyword>
<evidence type="ECO:0000313" key="2">
    <source>
        <dbReference type="EMBL" id="RYP08491.1"/>
    </source>
</evidence>
<dbReference type="Proteomes" id="UP000293360">
    <property type="component" value="Unassembled WGS sequence"/>
</dbReference>
<reference evidence="2 3" key="1">
    <citation type="submission" date="2018-06" db="EMBL/GenBank/DDBJ databases">
        <title>Complete Genomes of Monosporascus.</title>
        <authorList>
            <person name="Robinson A.J."/>
            <person name="Natvig D.O."/>
        </authorList>
    </citation>
    <scope>NUCLEOTIDE SEQUENCE [LARGE SCALE GENOMIC DNA]</scope>
    <source>
        <strain evidence="2 3">CBS 110550</strain>
    </source>
</reference>
<protein>
    <submittedName>
        <fullName evidence="2">Uncharacterized protein</fullName>
    </submittedName>
</protein>
<comment type="caution">
    <text evidence="2">The sequence shown here is derived from an EMBL/GenBank/DDBJ whole genome shotgun (WGS) entry which is preliminary data.</text>
</comment>
<proteinExistence type="predicted"/>
<dbReference type="AlphaFoldDB" id="A0A4Q4TMR7"/>